<evidence type="ECO:0000313" key="2">
    <source>
        <dbReference type="EMBL" id="GAA5056417.1"/>
    </source>
</evidence>
<reference evidence="3" key="1">
    <citation type="journal article" date="2019" name="Int. J. Syst. Evol. Microbiol.">
        <title>The Global Catalogue of Microorganisms (GCM) 10K type strain sequencing project: providing services to taxonomists for standard genome sequencing and annotation.</title>
        <authorList>
            <consortium name="The Broad Institute Genomics Platform"/>
            <consortium name="The Broad Institute Genome Sequencing Center for Infectious Disease"/>
            <person name="Wu L."/>
            <person name="Ma J."/>
        </authorList>
    </citation>
    <scope>NUCLEOTIDE SEQUENCE [LARGE SCALE GENOMIC DNA]</scope>
    <source>
        <strain evidence="3">JCM 18014</strain>
    </source>
</reference>
<gene>
    <name evidence="2" type="ORF">GCM10023208_21130</name>
</gene>
<organism evidence="2 3">
    <name type="scientific">Erythrobacter westpacificensis</name>
    <dbReference type="NCBI Taxonomy" id="1055231"/>
    <lineage>
        <taxon>Bacteria</taxon>
        <taxon>Pseudomonadati</taxon>
        <taxon>Pseudomonadota</taxon>
        <taxon>Alphaproteobacteria</taxon>
        <taxon>Sphingomonadales</taxon>
        <taxon>Erythrobacteraceae</taxon>
        <taxon>Erythrobacter/Porphyrobacter group</taxon>
        <taxon>Erythrobacter</taxon>
    </lineage>
</organism>
<evidence type="ECO:0008006" key="4">
    <source>
        <dbReference type="Google" id="ProtNLM"/>
    </source>
</evidence>
<evidence type="ECO:0000313" key="3">
    <source>
        <dbReference type="Proteomes" id="UP001500518"/>
    </source>
</evidence>
<protein>
    <recommendedName>
        <fullName evidence="4">XRE family transcriptional regulator</fullName>
    </recommendedName>
</protein>
<comment type="caution">
    <text evidence="2">The sequence shown here is derived from an EMBL/GenBank/DDBJ whole genome shotgun (WGS) entry which is preliminary data.</text>
</comment>
<dbReference type="Proteomes" id="UP001500518">
    <property type="component" value="Unassembled WGS sequence"/>
</dbReference>
<name>A0ABP9KD33_9SPHN</name>
<keyword evidence="3" id="KW-1185">Reference proteome</keyword>
<feature type="region of interest" description="Disordered" evidence="1">
    <location>
        <begin position="1"/>
        <end position="22"/>
    </location>
</feature>
<feature type="compositionally biased region" description="Basic and acidic residues" evidence="1">
    <location>
        <begin position="1"/>
        <end position="10"/>
    </location>
</feature>
<accession>A0ABP9KD33</accession>
<evidence type="ECO:0000256" key="1">
    <source>
        <dbReference type="SAM" id="MobiDB-lite"/>
    </source>
</evidence>
<dbReference type="EMBL" id="BAABHV010000011">
    <property type="protein sequence ID" value="GAA5056417.1"/>
    <property type="molecule type" value="Genomic_DNA"/>
</dbReference>
<feature type="compositionally biased region" description="Polar residues" evidence="1">
    <location>
        <begin position="11"/>
        <end position="22"/>
    </location>
</feature>
<sequence>MSFTKKDRNVQSKSGKTFPEMSSSSLGEVLALALKKEFGAVASSVKTVARLTNSNERAVRNWFDGKNSPSADNLVVLLRHSDQVLAVVLELADRRDLVVAVGLSSLRAQLVDVVAAIDKTHPD</sequence>
<proteinExistence type="predicted"/>
<dbReference type="RefSeq" id="WP_346033061.1">
    <property type="nucleotide sequence ID" value="NZ_BAABHV010000011.1"/>
</dbReference>